<dbReference type="InterPro" id="IPR013216">
    <property type="entry name" value="Methyltransf_11"/>
</dbReference>
<sequence length="311" mass="33501">MEAVLTGLRAAAEATRLRLLALCAHGDLSVSDMVRILGISQPRVSRHLKVMCEAGLLERLPEGAWVFYRLAPTGPGAALARAIVGLLPAPNDTTATLALDRSRLEALRAERAEAAAAYFTTNAQRWDELRRLTGAEEPVEEAIVARLAGRPLHDVLDIGTGTGRLLERLAPLASQVTGLDQSRAMLALARANLDRAGVRNASVRQGDLYALPFPDASFDAVTLHQVLHYVETPARALAEAARVLRPGGRLIIADLAPHDREDLRERHNHLRLGFPTAEISQGVLGAGLCPGEVVDLPGPELSVRLWVADRP</sequence>
<name>H6SN04_PARPM</name>
<dbReference type="SUPFAM" id="SSF46785">
    <property type="entry name" value="Winged helix' DNA-binding domain"/>
    <property type="match status" value="1"/>
</dbReference>
<dbReference type="PROSITE" id="PS50987">
    <property type="entry name" value="HTH_ARSR_2"/>
    <property type="match status" value="1"/>
</dbReference>
<dbReference type="GO" id="GO:0003700">
    <property type="term" value="F:DNA-binding transcription factor activity"/>
    <property type="evidence" value="ECO:0007669"/>
    <property type="project" value="InterPro"/>
</dbReference>
<dbReference type="CDD" id="cd00090">
    <property type="entry name" value="HTH_ARSR"/>
    <property type="match status" value="1"/>
</dbReference>
<dbReference type="HOGENOM" id="CLU_063642_0_0_5"/>
<dbReference type="PANTHER" id="PTHR42912">
    <property type="entry name" value="METHYLTRANSFERASE"/>
    <property type="match status" value="1"/>
</dbReference>
<dbReference type="OrthoDB" id="9789575at2"/>
<organism evidence="2 3">
    <name type="scientific">Pararhodospirillum photometricum DSM 122</name>
    <dbReference type="NCBI Taxonomy" id="1150469"/>
    <lineage>
        <taxon>Bacteria</taxon>
        <taxon>Pseudomonadati</taxon>
        <taxon>Pseudomonadota</taxon>
        <taxon>Alphaproteobacteria</taxon>
        <taxon>Rhodospirillales</taxon>
        <taxon>Rhodospirillaceae</taxon>
        <taxon>Pararhodospirillum</taxon>
    </lineage>
</organism>
<gene>
    <name evidence="2" type="ORF">RSPPHO_00254</name>
</gene>
<dbReference type="EMBL" id="HE663493">
    <property type="protein sequence ID" value="CCG06880.1"/>
    <property type="molecule type" value="Genomic_DNA"/>
</dbReference>
<dbReference type="PRINTS" id="PR00778">
    <property type="entry name" value="HTHARSR"/>
</dbReference>
<dbReference type="GO" id="GO:0008757">
    <property type="term" value="F:S-adenosylmethionine-dependent methyltransferase activity"/>
    <property type="evidence" value="ECO:0007669"/>
    <property type="project" value="InterPro"/>
</dbReference>
<dbReference type="RefSeq" id="WP_014413520.1">
    <property type="nucleotide sequence ID" value="NC_017059.1"/>
</dbReference>
<dbReference type="Pfam" id="PF01022">
    <property type="entry name" value="HTH_5"/>
    <property type="match status" value="1"/>
</dbReference>
<dbReference type="STRING" id="1150469.RSPPHO_00254"/>
<keyword evidence="3" id="KW-1185">Reference proteome</keyword>
<dbReference type="Proteomes" id="UP000033220">
    <property type="component" value="Chromosome DSM 122"/>
</dbReference>
<evidence type="ECO:0000259" key="1">
    <source>
        <dbReference type="PROSITE" id="PS50987"/>
    </source>
</evidence>
<evidence type="ECO:0000313" key="3">
    <source>
        <dbReference type="Proteomes" id="UP000033220"/>
    </source>
</evidence>
<dbReference type="KEGG" id="rpm:RSPPHO_00254"/>
<dbReference type="NCBIfam" id="NF033788">
    <property type="entry name" value="HTH_metalloreg"/>
    <property type="match status" value="1"/>
</dbReference>
<dbReference type="InterPro" id="IPR011991">
    <property type="entry name" value="ArsR-like_HTH"/>
</dbReference>
<dbReference type="InterPro" id="IPR001845">
    <property type="entry name" value="HTH_ArsR_DNA-bd_dom"/>
</dbReference>
<proteinExistence type="predicted"/>
<reference evidence="2 3" key="1">
    <citation type="submission" date="2012-02" db="EMBL/GenBank/DDBJ databases">
        <title>Shotgun genome sequence of Phaeospirillum photometricum DSM 122.</title>
        <authorList>
            <person name="Duquesne K."/>
            <person name="Sturgis J."/>
        </authorList>
    </citation>
    <scope>NUCLEOTIDE SEQUENCE [LARGE SCALE GENOMIC DNA]</scope>
    <source>
        <strain evidence="3">DSM122</strain>
    </source>
</reference>
<accession>H6SN04</accession>
<dbReference type="InterPro" id="IPR036388">
    <property type="entry name" value="WH-like_DNA-bd_sf"/>
</dbReference>
<dbReference type="Gene3D" id="1.10.10.10">
    <property type="entry name" value="Winged helix-like DNA-binding domain superfamily/Winged helix DNA-binding domain"/>
    <property type="match status" value="1"/>
</dbReference>
<dbReference type="Gene3D" id="3.40.50.150">
    <property type="entry name" value="Vaccinia Virus protein VP39"/>
    <property type="match status" value="1"/>
</dbReference>
<dbReference type="InterPro" id="IPR050508">
    <property type="entry name" value="Methyltransf_Superfamily"/>
</dbReference>
<dbReference type="SMART" id="SM00418">
    <property type="entry name" value="HTH_ARSR"/>
    <property type="match status" value="1"/>
</dbReference>
<dbReference type="PATRIC" id="fig|1150469.3.peg.308"/>
<dbReference type="PANTHER" id="PTHR42912:SF93">
    <property type="entry name" value="N6-ADENOSINE-METHYLTRANSFERASE TMT1A"/>
    <property type="match status" value="1"/>
</dbReference>
<protein>
    <submittedName>
        <fullName evidence="2">Transcriptional regulator, ArsR family</fullName>
    </submittedName>
</protein>
<dbReference type="eggNOG" id="COG0640">
    <property type="taxonomic scope" value="Bacteria"/>
</dbReference>
<feature type="domain" description="HTH arsR-type" evidence="1">
    <location>
        <begin position="1"/>
        <end position="90"/>
    </location>
</feature>
<dbReference type="SUPFAM" id="SSF53335">
    <property type="entry name" value="S-adenosyl-L-methionine-dependent methyltransferases"/>
    <property type="match status" value="1"/>
</dbReference>
<dbReference type="InterPro" id="IPR029063">
    <property type="entry name" value="SAM-dependent_MTases_sf"/>
</dbReference>
<dbReference type="CDD" id="cd02440">
    <property type="entry name" value="AdoMet_MTases"/>
    <property type="match status" value="1"/>
</dbReference>
<dbReference type="InterPro" id="IPR036390">
    <property type="entry name" value="WH_DNA-bd_sf"/>
</dbReference>
<evidence type="ECO:0000313" key="2">
    <source>
        <dbReference type="EMBL" id="CCG06880.1"/>
    </source>
</evidence>
<dbReference type="eggNOG" id="COG2226">
    <property type="taxonomic scope" value="Bacteria"/>
</dbReference>
<dbReference type="Pfam" id="PF08241">
    <property type="entry name" value="Methyltransf_11"/>
    <property type="match status" value="1"/>
</dbReference>
<dbReference type="AlphaFoldDB" id="H6SN04"/>